<protein>
    <submittedName>
        <fullName evidence="1">Uncharacterized protein</fullName>
    </submittedName>
</protein>
<evidence type="ECO:0000313" key="2">
    <source>
        <dbReference type="Proteomes" id="UP000027432"/>
    </source>
</evidence>
<dbReference type="OrthoDB" id="7615137at2"/>
<dbReference type="EMBL" id="AUND01000041">
    <property type="protein sequence ID" value="KEO50823.1"/>
    <property type="molecule type" value="Genomic_DNA"/>
</dbReference>
<dbReference type="Proteomes" id="UP000027432">
    <property type="component" value="Unassembled WGS sequence"/>
</dbReference>
<dbReference type="AlphaFoldDB" id="A0A074J5B3"/>
<name>A0A074J5B3_9RHOB</name>
<accession>A0A074J5B3</accession>
<gene>
    <name evidence="1" type="ORF">TP2_14440</name>
</gene>
<organism evidence="1 2">
    <name type="scientific">Thioclava pacifica DSM 10166</name>
    <dbReference type="NCBI Taxonomy" id="1353537"/>
    <lineage>
        <taxon>Bacteria</taxon>
        <taxon>Pseudomonadati</taxon>
        <taxon>Pseudomonadota</taxon>
        <taxon>Alphaproteobacteria</taxon>
        <taxon>Rhodobacterales</taxon>
        <taxon>Paracoccaceae</taxon>
        <taxon>Thioclava</taxon>
    </lineage>
</organism>
<reference evidence="1 2" key="1">
    <citation type="submission" date="2013-07" db="EMBL/GenBank/DDBJ databases">
        <title>Thioclava pacifica DSM 10166 Genome Sequencing.</title>
        <authorList>
            <person name="Lai Q."/>
            <person name="Shao Z."/>
        </authorList>
    </citation>
    <scope>NUCLEOTIDE SEQUENCE [LARGE SCALE GENOMIC DNA]</scope>
    <source>
        <strain evidence="1 2">DSM 10166</strain>
    </source>
</reference>
<dbReference type="RefSeq" id="WP_157617161.1">
    <property type="nucleotide sequence ID" value="NZ_AUND01000041.1"/>
</dbReference>
<keyword evidence="2" id="KW-1185">Reference proteome</keyword>
<comment type="caution">
    <text evidence="1">The sequence shown here is derived from an EMBL/GenBank/DDBJ whole genome shotgun (WGS) entry which is preliminary data.</text>
</comment>
<proteinExistence type="predicted"/>
<evidence type="ECO:0000313" key="1">
    <source>
        <dbReference type="EMBL" id="KEO50823.1"/>
    </source>
</evidence>
<sequence>MSNAEVTRKIMLHVEDPQKVALDQLATALDAFERMSEEKITKLEQREESALRRQRQAG</sequence>